<reference evidence="2 3" key="1">
    <citation type="submission" date="2016-06" db="EMBL/GenBank/DDBJ databases">
        <authorList>
            <person name="Kjaerup R.B."/>
            <person name="Dalgaard T.S."/>
            <person name="Juul-Madsen H.R."/>
        </authorList>
    </citation>
    <scope>NUCLEOTIDE SEQUENCE [LARGE SCALE GENOMIC DNA]</scope>
    <source>
        <strain evidence="2 3">DSM 43904</strain>
    </source>
</reference>
<protein>
    <submittedName>
        <fullName evidence="2">Uncharacterized protein</fullName>
    </submittedName>
</protein>
<evidence type="ECO:0000256" key="1">
    <source>
        <dbReference type="SAM" id="Phobius"/>
    </source>
</evidence>
<keyword evidence="1" id="KW-1133">Transmembrane helix</keyword>
<name>A0A1C5GS36_9ACTN</name>
<keyword evidence="3" id="KW-1185">Reference proteome</keyword>
<dbReference type="AlphaFoldDB" id="A0A1C5GS36"/>
<feature type="transmembrane region" description="Helical" evidence="1">
    <location>
        <begin position="50"/>
        <end position="69"/>
    </location>
</feature>
<dbReference type="Proteomes" id="UP000198217">
    <property type="component" value="Chromosome I"/>
</dbReference>
<keyword evidence="1" id="KW-0472">Membrane</keyword>
<gene>
    <name evidence="2" type="ORF">GA0070609_0286</name>
</gene>
<organism evidence="2 3">
    <name type="scientific">Micromonospora echinaurantiaca</name>
    <dbReference type="NCBI Taxonomy" id="47857"/>
    <lineage>
        <taxon>Bacteria</taxon>
        <taxon>Bacillati</taxon>
        <taxon>Actinomycetota</taxon>
        <taxon>Actinomycetes</taxon>
        <taxon>Micromonosporales</taxon>
        <taxon>Micromonosporaceae</taxon>
        <taxon>Micromonospora</taxon>
    </lineage>
</organism>
<dbReference type="EMBL" id="LT607750">
    <property type="protein sequence ID" value="SCG36580.1"/>
    <property type="molecule type" value="Genomic_DNA"/>
</dbReference>
<evidence type="ECO:0000313" key="3">
    <source>
        <dbReference type="Proteomes" id="UP000198217"/>
    </source>
</evidence>
<evidence type="ECO:0000313" key="2">
    <source>
        <dbReference type="EMBL" id="SCG36580.1"/>
    </source>
</evidence>
<accession>A0A1C5GS36</accession>
<keyword evidence="1" id="KW-0812">Transmembrane</keyword>
<proteinExistence type="predicted"/>
<feature type="transmembrane region" description="Helical" evidence="1">
    <location>
        <begin position="104"/>
        <end position="121"/>
    </location>
</feature>
<feature type="transmembrane region" description="Helical" evidence="1">
    <location>
        <begin position="21"/>
        <end position="38"/>
    </location>
</feature>
<feature type="transmembrane region" description="Helical" evidence="1">
    <location>
        <begin position="81"/>
        <end position="98"/>
    </location>
</feature>
<sequence>MARVTLDSDPIPVTLRWAVRLLRGEAVAVGLLAGWLIWADLTAASTDRLSAWLVTAFAIGAAAALWALGGGLERRRAGARAPAIVLQLMLLPIGWFMVQGGMGWLGVPLMALGVGVSWLLVSPATSRALGFGAPEGGQ</sequence>